<gene>
    <name evidence="2" type="ORF">A2519_11370</name>
</gene>
<keyword evidence="1" id="KW-1133">Transmembrane helix</keyword>
<comment type="caution">
    <text evidence="2">The sequence shown here is derived from an EMBL/GenBank/DDBJ whole genome shotgun (WGS) entry which is preliminary data.</text>
</comment>
<feature type="transmembrane region" description="Helical" evidence="1">
    <location>
        <begin position="20"/>
        <end position="46"/>
    </location>
</feature>
<dbReference type="EMBL" id="MFYX01000072">
    <property type="protein sequence ID" value="OGK04453.1"/>
    <property type="molecule type" value="Genomic_DNA"/>
</dbReference>
<evidence type="ECO:0000313" key="3">
    <source>
        <dbReference type="Proteomes" id="UP000179243"/>
    </source>
</evidence>
<reference evidence="2 3" key="1">
    <citation type="journal article" date="2016" name="Nat. Commun.">
        <title>Thousands of microbial genomes shed light on interconnected biogeochemical processes in an aquifer system.</title>
        <authorList>
            <person name="Anantharaman K."/>
            <person name="Brown C.T."/>
            <person name="Hug L.A."/>
            <person name="Sharon I."/>
            <person name="Castelle C.J."/>
            <person name="Probst A.J."/>
            <person name="Thomas B.C."/>
            <person name="Singh A."/>
            <person name="Wilkins M.J."/>
            <person name="Karaoz U."/>
            <person name="Brodie E.L."/>
            <person name="Williams K.H."/>
            <person name="Hubbard S.S."/>
            <person name="Banfield J.F."/>
        </authorList>
    </citation>
    <scope>NUCLEOTIDE SEQUENCE [LARGE SCALE GENOMIC DNA]</scope>
</reference>
<organism evidence="2 3">
    <name type="scientific">Candidatus Raymondbacteria bacterium RIFOXYD12_FULL_49_13</name>
    <dbReference type="NCBI Taxonomy" id="1817890"/>
    <lineage>
        <taxon>Bacteria</taxon>
        <taxon>Raymondiibacteriota</taxon>
    </lineage>
</organism>
<keyword evidence="1" id="KW-0472">Membrane</keyword>
<dbReference type="Proteomes" id="UP000179243">
    <property type="component" value="Unassembled WGS sequence"/>
</dbReference>
<name>A0A1F7FCS7_UNCRA</name>
<keyword evidence="1" id="KW-0812">Transmembrane</keyword>
<accession>A0A1F7FCS7</accession>
<evidence type="ECO:0000256" key="1">
    <source>
        <dbReference type="SAM" id="Phobius"/>
    </source>
</evidence>
<evidence type="ECO:0000313" key="2">
    <source>
        <dbReference type="EMBL" id="OGK04453.1"/>
    </source>
</evidence>
<proteinExistence type="predicted"/>
<sequence>MMHIIMIIYVVKRTLIRFYWGLVIYAAHFLLNFAALQGHITILGILKKAQAQLIMTPLHQSIFKSRINT</sequence>
<dbReference type="AlphaFoldDB" id="A0A1F7FCS7"/>
<protein>
    <submittedName>
        <fullName evidence="2">Uncharacterized protein</fullName>
    </submittedName>
</protein>